<protein>
    <submittedName>
        <fullName evidence="1">Uncharacterized protein</fullName>
    </submittedName>
</protein>
<dbReference type="Proteomes" id="UP001062846">
    <property type="component" value="Chromosome 5"/>
</dbReference>
<sequence length="349" mass="37560">MAAPIVLCLQFLCFALAIIGTRAQGGSWEVVVEDAGIAPMHAAVTRWNTVVLFDWTDAGASNISLPNVEGRGLATDSSAHSALLDLQNNAVFPLTIQTDTWCSSGQFLPNGTLLLSGGRNDDLPQLEGGPRNYMSAGSSAMLPLEGDYSTATIVICGGAQYDAYINQSVNLPAQESCGRIVATDPNPDWEMETMPHVLNTAEMVTLPTGAILIINGTGPSLNPVIYQPAKSECSRFTILNPTTIPRMYHSTANLLPDGRILLAGSNTHRATVGDFPTDQRIEAFSPDYLVANNSNLRPMVVKAPNTMQYGKLYNVYVTMPSPLRKTVEVNFASTPYSMHSFSQGQSADW</sequence>
<evidence type="ECO:0000313" key="1">
    <source>
        <dbReference type="EMBL" id="KAI8556740.1"/>
    </source>
</evidence>
<proteinExistence type="predicted"/>
<evidence type="ECO:0000313" key="2">
    <source>
        <dbReference type="Proteomes" id="UP001062846"/>
    </source>
</evidence>
<organism evidence="1 2">
    <name type="scientific">Rhododendron molle</name>
    <name type="common">Chinese azalea</name>
    <name type="synonym">Azalea mollis</name>
    <dbReference type="NCBI Taxonomy" id="49168"/>
    <lineage>
        <taxon>Eukaryota</taxon>
        <taxon>Viridiplantae</taxon>
        <taxon>Streptophyta</taxon>
        <taxon>Embryophyta</taxon>
        <taxon>Tracheophyta</taxon>
        <taxon>Spermatophyta</taxon>
        <taxon>Magnoliopsida</taxon>
        <taxon>eudicotyledons</taxon>
        <taxon>Gunneridae</taxon>
        <taxon>Pentapetalae</taxon>
        <taxon>asterids</taxon>
        <taxon>Ericales</taxon>
        <taxon>Ericaceae</taxon>
        <taxon>Ericoideae</taxon>
        <taxon>Rhodoreae</taxon>
        <taxon>Rhododendron</taxon>
    </lineage>
</organism>
<accession>A0ACC0NTZ6</accession>
<comment type="caution">
    <text evidence="1">The sequence shown here is derived from an EMBL/GenBank/DDBJ whole genome shotgun (WGS) entry which is preliminary data.</text>
</comment>
<reference evidence="1" key="1">
    <citation type="submission" date="2022-02" db="EMBL/GenBank/DDBJ databases">
        <title>Plant Genome Project.</title>
        <authorList>
            <person name="Zhang R.-G."/>
        </authorList>
    </citation>
    <scope>NUCLEOTIDE SEQUENCE</scope>
    <source>
        <strain evidence="1">AT1</strain>
    </source>
</reference>
<gene>
    <name evidence="1" type="ORF">RHMOL_Rhmol05G0278100</name>
</gene>
<keyword evidence="2" id="KW-1185">Reference proteome</keyword>
<name>A0ACC0NTZ6_RHOML</name>
<dbReference type="EMBL" id="CM046392">
    <property type="protein sequence ID" value="KAI8556740.1"/>
    <property type="molecule type" value="Genomic_DNA"/>
</dbReference>